<evidence type="ECO:0000256" key="1">
    <source>
        <dbReference type="SAM" id="Phobius"/>
    </source>
</evidence>
<organism evidence="2">
    <name type="scientific">Alsobacter sp. KACC 23698</name>
    <dbReference type="NCBI Taxonomy" id="3149229"/>
    <lineage>
        <taxon>Bacteria</taxon>
        <taxon>Pseudomonadati</taxon>
        <taxon>Pseudomonadota</taxon>
        <taxon>Alphaproteobacteria</taxon>
        <taxon>Hyphomicrobiales</taxon>
        <taxon>Alsobacteraceae</taxon>
        <taxon>Alsobacter</taxon>
    </lineage>
</organism>
<dbReference type="InterPro" id="IPR021265">
    <property type="entry name" value="DUF2842"/>
</dbReference>
<gene>
    <name evidence="2" type="ORF">ABEG18_12170</name>
</gene>
<dbReference type="RefSeq" id="WP_406858327.1">
    <property type="nucleotide sequence ID" value="NZ_CP157484.1"/>
</dbReference>
<evidence type="ECO:0000313" key="2">
    <source>
        <dbReference type="EMBL" id="XBO41473.1"/>
    </source>
</evidence>
<keyword evidence="1" id="KW-0472">Membrane</keyword>
<keyword evidence="1" id="KW-1133">Transmembrane helix</keyword>
<sequence length="71" mass="7924">MRRRTRKFIGAVTMLVFVCVYALGAMTVAQGAIQDAGKLAQALFYVVVGLGWILPIMPLIRWMERPDPEDA</sequence>
<feature type="transmembrane region" description="Helical" evidence="1">
    <location>
        <begin position="41"/>
        <end position="60"/>
    </location>
</feature>
<keyword evidence="1" id="KW-0812">Transmembrane</keyword>
<name>A0AAU7JM35_9HYPH</name>
<dbReference type="EMBL" id="CP157484">
    <property type="protein sequence ID" value="XBO41473.1"/>
    <property type="molecule type" value="Genomic_DNA"/>
</dbReference>
<protein>
    <submittedName>
        <fullName evidence="2">DUF2842 domain-containing protein</fullName>
    </submittedName>
</protein>
<proteinExistence type="predicted"/>
<dbReference type="AlphaFoldDB" id="A0AAU7JM35"/>
<accession>A0AAU7JM35</accession>
<reference evidence="2" key="1">
    <citation type="submission" date="2024-05" db="EMBL/GenBank/DDBJ databases">
        <authorList>
            <person name="Kim S."/>
            <person name="Heo J."/>
            <person name="Choi H."/>
            <person name="Choi Y."/>
            <person name="Kwon S.-W."/>
            <person name="Kim Y."/>
        </authorList>
    </citation>
    <scope>NUCLEOTIDE SEQUENCE</scope>
    <source>
        <strain evidence="2">KACC 23698</strain>
    </source>
</reference>
<dbReference type="Pfam" id="PF11003">
    <property type="entry name" value="DUF2842"/>
    <property type="match status" value="1"/>
</dbReference>